<gene>
    <name evidence="2" type="ORF">DRB17_17110</name>
</gene>
<comment type="caution">
    <text evidence="2">The sequence shown here is derived from an EMBL/GenBank/DDBJ whole genome shotgun (WGS) entry which is preliminary data.</text>
</comment>
<dbReference type="EMBL" id="QPMH01000022">
    <property type="protein sequence ID" value="RDD60667.1"/>
    <property type="molecule type" value="Genomic_DNA"/>
</dbReference>
<dbReference type="Proteomes" id="UP000253941">
    <property type="component" value="Unassembled WGS sequence"/>
</dbReference>
<keyword evidence="3" id="KW-1185">Reference proteome</keyword>
<dbReference type="Pfam" id="PF14520">
    <property type="entry name" value="HHH_5"/>
    <property type="match status" value="1"/>
</dbReference>
<dbReference type="Gene3D" id="1.10.150.20">
    <property type="entry name" value="5' to 3' exonuclease, C-terminal subdomain"/>
    <property type="match status" value="1"/>
</dbReference>
<evidence type="ECO:0000313" key="2">
    <source>
        <dbReference type="EMBL" id="RDD60667.1"/>
    </source>
</evidence>
<sequence length="204" mass="22650">MGQCARVRWSGKKPGSLAYGSWTDTLSTRCSLIARPYPPCPVVGARARDAGAWVIHSWSNWKNRSEAKMWTEFLRRWVNLAFWWLPQPQEKQHSESATQAPQENRQQRETAEPQPASEEMPPKPAAAEPVRESAPTPETAAEDLTVIKGIGPATQKTLQELGITTIAGLAGSDVAELTEKLKTYQPTVTEARVKRWVDAAKDMA</sequence>
<feature type="compositionally biased region" description="Polar residues" evidence="1">
    <location>
        <begin position="95"/>
        <end position="104"/>
    </location>
</feature>
<dbReference type="AlphaFoldDB" id="A0A369T924"/>
<name>A0A369T924_9PROT</name>
<proteinExistence type="predicted"/>
<evidence type="ECO:0000256" key="1">
    <source>
        <dbReference type="SAM" id="MobiDB-lite"/>
    </source>
</evidence>
<reference evidence="2 3" key="1">
    <citation type="submission" date="2018-07" db="EMBL/GenBank/DDBJ databases">
        <title>Venubactetium sediminum gen. nov., sp. nov., isolated from a marine solar saltern.</title>
        <authorList>
            <person name="Wang S."/>
        </authorList>
    </citation>
    <scope>NUCLEOTIDE SEQUENCE [LARGE SCALE GENOMIC DNA]</scope>
    <source>
        <strain evidence="2 3">WD2A32</strain>
    </source>
</reference>
<protein>
    <submittedName>
        <fullName evidence="2">DUF4332 domain-containing protein</fullName>
    </submittedName>
</protein>
<feature type="region of interest" description="Disordered" evidence="1">
    <location>
        <begin position="91"/>
        <end position="138"/>
    </location>
</feature>
<accession>A0A369T924</accession>
<evidence type="ECO:0000313" key="3">
    <source>
        <dbReference type="Proteomes" id="UP000253941"/>
    </source>
</evidence>
<organism evidence="2 3">
    <name type="scientific">Ferruginivarius sediminum</name>
    <dbReference type="NCBI Taxonomy" id="2661937"/>
    <lineage>
        <taxon>Bacteria</taxon>
        <taxon>Pseudomonadati</taxon>
        <taxon>Pseudomonadota</taxon>
        <taxon>Alphaproteobacteria</taxon>
        <taxon>Rhodospirillales</taxon>
        <taxon>Rhodospirillaceae</taxon>
        <taxon>Ferruginivarius</taxon>
    </lineage>
</organism>